<name>A0A482WXW7_LAOST</name>
<dbReference type="OrthoDB" id="6629429at2759"/>
<dbReference type="Proteomes" id="UP000291343">
    <property type="component" value="Unassembled WGS sequence"/>
</dbReference>
<evidence type="ECO:0008006" key="5">
    <source>
        <dbReference type="Google" id="ProtNLM"/>
    </source>
</evidence>
<evidence type="ECO:0000256" key="2">
    <source>
        <dbReference type="SAM" id="MobiDB-lite"/>
    </source>
</evidence>
<accession>A0A482WXW7</accession>
<organism evidence="3 4">
    <name type="scientific">Laodelphax striatellus</name>
    <name type="common">Small brown planthopper</name>
    <name type="synonym">Delphax striatella</name>
    <dbReference type="NCBI Taxonomy" id="195883"/>
    <lineage>
        <taxon>Eukaryota</taxon>
        <taxon>Metazoa</taxon>
        <taxon>Ecdysozoa</taxon>
        <taxon>Arthropoda</taxon>
        <taxon>Hexapoda</taxon>
        <taxon>Insecta</taxon>
        <taxon>Pterygota</taxon>
        <taxon>Neoptera</taxon>
        <taxon>Paraneoptera</taxon>
        <taxon>Hemiptera</taxon>
        <taxon>Auchenorrhyncha</taxon>
        <taxon>Fulgoroidea</taxon>
        <taxon>Delphacidae</taxon>
        <taxon>Criomorphinae</taxon>
        <taxon>Laodelphax</taxon>
    </lineage>
</organism>
<comment type="caution">
    <text evidence="3">The sequence shown here is derived from an EMBL/GenBank/DDBJ whole genome shotgun (WGS) entry which is preliminary data.</text>
</comment>
<dbReference type="AlphaFoldDB" id="A0A482WXW7"/>
<gene>
    <name evidence="3" type="ORF">LSTR_LSTR012120</name>
</gene>
<dbReference type="EMBL" id="QKKF02022626">
    <property type="protein sequence ID" value="RZF38333.1"/>
    <property type="molecule type" value="Genomic_DNA"/>
</dbReference>
<evidence type="ECO:0000313" key="4">
    <source>
        <dbReference type="Proteomes" id="UP000291343"/>
    </source>
</evidence>
<evidence type="ECO:0000313" key="3">
    <source>
        <dbReference type="EMBL" id="RZF38333.1"/>
    </source>
</evidence>
<protein>
    <recommendedName>
        <fullName evidence="5">L1 transposable element RRM domain-containing protein</fullName>
    </recommendedName>
</protein>
<feature type="region of interest" description="Disordered" evidence="2">
    <location>
        <begin position="194"/>
        <end position="278"/>
    </location>
</feature>
<sequence length="278" mass="32709">MTQIEDKLDQILGKLQKLDDLDEKVDKLNSSLRKEIDEIKVEISHLKQESSNKDRRNEERDRKFNLLLFGVGSKELFTMNQEVINILRFLVPDFNGNFIRELWKTNRNKENSPIIVKFNSLITKNTILRGKSKLQEKQEFKNIQIKEDFSVETRAIRKELFPHLLSLKKEGRKVIMIGDKLRVDGTLLSLEELQKQESNSSKRARSEEASPSPKQGECKDSRDRQTKKKGKKFNENNSLERFLTKNIDKTKEEDRQNEQSEAKRKEDSRSEETKNQDE</sequence>
<proteinExistence type="predicted"/>
<dbReference type="InParanoid" id="A0A482WXW7"/>
<dbReference type="STRING" id="195883.A0A482WXW7"/>
<reference evidence="3 4" key="1">
    <citation type="journal article" date="2017" name="Gigascience">
        <title>Genome sequence of the small brown planthopper, Laodelphax striatellus.</title>
        <authorList>
            <person name="Zhu J."/>
            <person name="Jiang F."/>
            <person name="Wang X."/>
            <person name="Yang P."/>
            <person name="Bao Y."/>
            <person name="Zhao W."/>
            <person name="Wang W."/>
            <person name="Lu H."/>
            <person name="Wang Q."/>
            <person name="Cui N."/>
            <person name="Li J."/>
            <person name="Chen X."/>
            <person name="Luo L."/>
            <person name="Yu J."/>
            <person name="Kang L."/>
            <person name="Cui F."/>
        </authorList>
    </citation>
    <scope>NUCLEOTIDE SEQUENCE [LARGE SCALE GENOMIC DNA]</scope>
    <source>
        <strain evidence="3">Lst14</strain>
    </source>
</reference>
<keyword evidence="1" id="KW-0175">Coiled coil</keyword>
<keyword evidence="4" id="KW-1185">Reference proteome</keyword>
<feature type="coiled-coil region" evidence="1">
    <location>
        <begin position="1"/>
        <end position="49"/>
    </location>
</feature>
<evidence type="ECO:0000256" key="1">
    <source>
        <dbReference type="SAM" id="Coils"/>
    </source>
</evidence>
<feature type="compositionally biased region" description="Basic and acidic residues" evidence="2">
    <location>
        <begin position="242"/>
        <end position="278"/>
    </location>
</feature>